<feature type="region of interest" description="Disordered" evidence="7">
    <location>
        <begin position="322"/>
        <end position="354"/>
    </location>
</feature>
<evidence type="ECO:0000256" key="5">
    <source>
        <dbReference type="ARBA" id="ARBA00023242"/>
    </source>
</evidence>
<dbReference type="InParanoid" id="A0A507AU83"/>
<evidence type="ECO:0000313" key="9">
    <source>
        <dbReference type="Proteomes" id="UP000319257"/>
    </source>
</evidence>
<dbReference type="RefSeq" id="XP_030990190.1">
    <property type="nucleotide sequence ID" value="XM_031132677.1"/>
</dbReference>
<accession>A0A507AU83</accession>
<keyword evidence="4" id="KW-0804">Transcription</keyword>
<feature type="compositionally biased region" description="Acidic residues" evidence="7">
    <location>
        <begin position="26"/>
        <end position="38"/>
    </location>
</feature>
<dbReference type="STRING" id="1093900.A0A507AU83"/>
<comment type="subcellular location">
    <subcellularLocation>
        <location evidence="1">Nucleus</location>
    </subcellularLocation>
</comment>
<dbReference type="Pfam" id="PF02269">
    <property type="entry name" value="TFIID-18kDa"/>
    <property type="match status" value="1"/>
</dbReference>
<dbReference type="GO" id="GO:0046982">
    <property type="term" value="F:protein heterodimerization activity"/>
    <property type="evidence" value="ECO:0007669"/>
    <property type="project" value="InterPro"/>
</dbReference>
<name>A0A507AU83_9PEZI</name>
<dbReference type="GO" id="GO:0006357">
    <property type="term" value="P:regulation of transcription by RNA polymerase II"/>
    <property type="evidence" value="ECO:0007669"/>
    <property type="project" value="UniProtKB-ARBA"/>
</dbReference>
<dbReference type="GO" id="GO:0000124">
    <property type="term" value="C:SAGA complex"/>
    <property type="evidence" value="ECO:0007669"/>
    <property type="project" value="UniProtKB-ARBA"/>
</dbReference>
<protein>
    <submittedName>
        <fullName evidence="8">Uncharacterized protein</fullName>
    </submittedName>
</protein>
<dbReference type="GO" id="GO:0005634">
    <property type="term" value="C:nucleus"/>
    <property type="evidence" value="ECO:0007669"/>
    <property type="project" value="UniProtKB-SubCell"/>
</dbReference>
<evidence type="ECO:0000256" key="1">
    <source>
        <dbReference type="ARBA" id="ARBA00004123"/>
    </source>
</evidence>
<feature type="region of interest" description="Disordered" evidence="7">
    <location>
        <begin position="164"/>
        <end position="194"/>
    </location>
</feature>
<dbReference type="CDD" id="cd22926">
    <property type="entry name" value="HFD_SPT3"/>
    <property type="match status" value="1"/>
</dbReference>
<organism evidence="8 9">
    <name type="scientific">Thyridium curvatum</name>
    <dbReference type="NCBI Taxonomy" id="1093900"/>
    <lineage>
        <taxon>Eukaryota</taxon>
        <taxon>Fungi</taxon>
        <taxon>Dikarya</taxon>
        <taxon>Ascomycota</taxon>
        <taxon>Pezizomycotina</taxon>
        <taxon>Sordariomycetes</taxon>
        <taxon>Sordariomycetidae</taxon>
        <taxon>Thyridiales</taxon>
        <taxon>Thyridiaceae</taxon>
        <taxon>Thyridium</taxon>
    </lineage>
</organism>
<keyword evidence="5" id="KW-0539">Nucleus</keyword>
<feature type="compositionally biased region" description="Basic and acidic residues" evidence="7">
    <location>
        <begin position="164"/>
        <end position="173"/>
    </location>
</feature>
<dbReference type="GO" id="GO:0003712">
    <property type="term" value="F:transcription coregulator activity"/>
    <property type="evidence" value="ECO:0007669"/>
    <property type="project" value="TreeGrafter"/>
</dbReference>
<keyword evidence="3" id="KW-0010">Activator</keyword>
<dbReference type="AlphaFoldDB" id="A0A507AU83"/>
<evidence type="ECO:0000256" key="7">
    <source>
        <dbReference type="SAM" id="MobiDB-lite"/>
    </source>
</evidence>
<gene>
    <name evidence="8" type="ORF">E0L32_010096</name>
</gene>
<dbReference type="GeneID" id="41977543"/>
<dbReference type="Proteomes" id="UP000319257">
    <property type="component" value="Unassembled WGS sequence"/>
</dbReference>
<comment type="caution">
    <text evidence="8">The sequence shown here is derived from an EMBL/GenBank/DDBJ whole genome shotgun (WGS) entry which is preliminary data.</text>
</comment>
<evidence type="ECO:0000313" key="8">
    <source>
        <dbReference type="EMBL" id="TPX08479.1"/>
    </source>
</evidence>
<comment type="similarity">
    <text evidence="6">Belongs to the SPT3 family.</text>
</comment>
<proteinExistence type="inferred from homology"/>
<evidence type="ECO:0000256" key="3">
    <source>
        <dbReference type="ARBA" id="ARBA00023159"/>
    </source>
</evidence>
<dbReference type="InterPro" id="IPR003195">
    <property type="entry name" value="TFIID_TAF13"/>
</dbReference>
<evidence type="ECO:0000256" key="6">
    <source>
        <dbReference type="ARBA" id="ARBA00061274"/>
    </source>
</evidence>
<dbReference type="OrthoDB" id="66982at2759"/>
<dbReference type="PANTHER" id="PTHR11380">
    <property type="entry name" value="TRANSCRIPTION INITIATION FACTOR TFIID/SUPT3-RELATED"/>
    <property type="match status" value="1"/>
</dbReference>
<feature type="compositionally biased region" description="Low complexity" evidence="7">
    <location>
        <begin position="179"/>
        <end position="192"/>
    </location>
</feature>
<keyword evidence="2" id="KW-0805">Transcription regulation</keyword>
<evidence type="ECO:0000256" key="2">
    <source>
        <dbReference type="ARBA" id="ARBA00023015"/>
    </source>
</evidence>
<dbReference type="InterPro" id="IPR009072">
    <property type="entry name" value="Histone-fold"/>
</dbReference>
<dbReference type="FunCoup" id="A0A507AU83">
    <property type="interactions" value="913"/>
</dbReference>
<evidence type="ECO:0000256" key="4">
    <source>
        <dbReference type="ARBA" id="ARBA00023163"/>
    </source>
</evidence>
<dbReference type="GO" id="GO:0006366">
    <property type="term" value="P:transcription by RNA polymerase II"/>
    <property type="evidence" value="ECO:0007669"/>
    <property type="project" value="InterPro"/>
</dbReference>
<keyword evidence="9" id="KW-1185">Reference proteome</keyword>
<dbReference type="FunFam" id="1.10.20.10:FF:000023">
    <property type="entry name" value="transcription initiation protein SPT3 homolog"/>
    <property type="match status" value="1"/>
</dbReference>
<reference evidence="8 9" key="1">
    <citation type="submission" date="2019-06" db="EMBL/GenBank/DDBJ databases">
        <title>Draft genome sequence of the filamentous fungus Phialemoniopsis curvata isolated from diesel fuel.</title>
        <authorList>
            <person name="Varaljay V.A."/>
            <person name="Lyon W.J."/>
            <person name="Crouch A.L."/>
            <person name="Drake C.E."/>
            <person name="Hollomon J.M."/>
            <person name="Nadeau L.J."/>
            <person name="Nunn H.S."/>
            <person name="Stevenson B.S."/>
            <person name="Bojanowski C.L."/>
            <person name="Crookes-Goodson W.J."/>
        </authorList>
    </citation>
    <scope>NUCLEOTIDE SEQUENCE [LARGE SCALE GENOMIC DNA]</scope>
    <source>
        <strain evidence="8 9">D216</strain>
    </source>
</reference>
<feature type="region of interest" description="Disordered" evidence="7">
    <location>
        <begin position="26"/>
        <end position="52"/>
    </location>
</feature>
<dbReference type="SUPFAM" id="SSF47113">
    <property type="entry name" value="Histone-fold"/>
    <property type="match status" value="2"/>
</dbReference>
<dbReference type="EMBL" id="SKBQ01000078">
    <property type="protein sequence ID" value="TPX08479.1"/>
    <property type="molecule type" value="Genomic_DNA"/>
</dbReference>
<sequence length="390" mass="44081">MASSSNDPATQGGCPVNATVFDLCEDGEYYESDEEAPDFETPVPPPSPPKLEADPFRHVYDETNPEAPFEQTMEQFRSDLREQIAQMMYVSGETGEPSVETTGIIEEVVRQQVVEILRSCTELAARRGSRSITINDLIFQIRDDAPKVSRLRTFLSWKDVRKNVKDSDDKGGDVDLGAGEDPVGGPVGGPVDETAKKNKKAKVGLLWEPSSYYSQEVPERDDEEDEEEEEMNYITLQRLRKADERTKVMTREEYVTWSEYRQASFTYRKGKRFREWAGFGLVTDSKPSDDIVDILGFLTFEMVQTLTEEALKIKEQEDLMKERTGGENAAAGSKKRKLAQGLFDPPSEGRAPVEGRHIQEAFRRLQARPKKSRAMLNGTRMGSHTSLRLF</sequence>
<dbReference type="PANTHER" id="PTHR11380:SF16">
    <property type="entry name" value="TRANSCRIPTION INITIATION PROTEIN SPT3 HOMOLOG"/>
    <property type="match status" value="1"/>
</dbReference>